<gene>
    <name evidence="20" type="ORF">SUZIE_105390</name>
</gene>
<evidence type="ECO:0000256" key="5">
    <source>
        <dbReference type="ARBA" id="ARBA00022737"/>
    </source>
</evidence>
<protein>
    <recommendedName>
        <fullName evidence="12">Rho GTPase-activating protein 42</fullName>
    </recommendedName>
    <alternativeName>
        <fullName evidence="13">Rho-type GTPase-activating protein 42</fullName>
    </alternativeName>
</protein>
<feature type="domain" description="Fibronectin type-III" evidence="19">
    <location>
        <begin position="187"/>
        <end position="285"/>
    </location>
</feature>
<dbReference type="InterPro" id="IPR036179">
    <property type="entry name" value="Ig-like_dom_sf"/>
</dbReference>
<organism evidence="20 21">
    <name type="scientific">Sciurus carolinensis</name>
    <name type="common">Eastern gray squirrel</name>
    <dbReference type="NCBI Taxonomy" id="30640"/>
    <lineage>
        <taxon>Eukaryota</taxon>
        <taxon>Metazoa</taxon>
        <taxon>Chordata</taxon>
        <taxon>Craniata</taxon>
        <taxon>Vertebrata</taxon>
        <taxon>Euteleostomi</taxon>
        <taxon>Mammalia</taxon>
        <taxon>Eutheria</taxon>
        <taxon>Euarchontoglires</taxon>
        <taxon>Glires</taxon>
        <taxon>Rodentia</taxon>
        <taxon>Sciuromorpha</taxon>
        <taxon>Sciuridae</taxon>
        <taxon>Sciurinae</taxon>
        <taxon>Sciurini</taxon>
        <taxon>Sciurus</taxon>
    </lineage>
</organism>
<dbReference type="InterPro" id="IPR008936">
    <property type="entry name" value="Rho_GTPase_activation_prot"/>
</dbReference>
<evidence type="ECO:0000259" key="16">
    <source>
        <dbReference type="PROSITE" id="PS50003"/>
    </source>
</evidence>
<evidence type="ECO:0000256" key="11">
    <source>
        <dbReference type="ARBA" id="ARBA00023319"/>
    </source>
</evidence>
<evidence type="ECO:0000313" key="21">
    <source>
        <dbReference type="Proteomes" id="UP001166674"/>
    </source>
</evidence>
<keyword evidence="4" id="KW-0732">Signal</keyword>
<keyword evidence="2" id="KW-0343">GTPase activation</keyword>
<keyword evidence="9" id="KW-1015">Disulfide bond</keyword>
<feature type="non-terminal residue" evidence="20">
    <location>
        <position position="1"/>
    </location>
</feature>
<dbReference type="Proteomes" id="UP001166674">
    <property type="component" value="Unassembled WGS sequence"/>
</dbReference>
<dbReference type="GO" id="GO:0005096">
    <property type="term" value="F:GTPase activator activity"/>
    <property type="evidence" value="ECO:0007669"/>
    <property type="project" value="UniProtKB-KW"/>
</dbReference>
<evidence type="ECO:0000256" key="6">
    <source>
        <dbReference type="ARBA" id="ARBA00022889"/>
    </source>
</evidence>
<dbReference type="GO" id="GO:0007165">
    <property type="term" value="P:signal transduction"/>
    <property type="evidence" value="ECO:0007669"/>
    <property type="project" value="InterPro"/>
</dbReference>
<evidence type="ECO:0000259" key="18">
    <source>
        <dbReference type="PROSITE" id="PS50835"/>
    </source>
</evidence>
<dbReference type="SMART" id="SM00233">
    <property type="entry name" value="PH"/>
    <property type="match status" value="1"/>
</dbReference>
<dbReference type="Gene3D" id="1.10.555.10">
    <property type="entry name" value="Rho GTPase activation protein"/>
    <property type="match status" value="1"/>
</dbReference>
<evidence type="ECO:0000259" key="19">
    <source>
        <dbReference type="PROSITE" id="PS50853"/>
    </source>
</evidence>
<dbReference type="PROSITE" id="PS50238">
    <property type="entry name" value="RHOGAP"/>
    <property type="match status" value="1"/>
</dbReference>
<dbReference type="PANTHER" id="PTHR12552">
    <property type="entry name" value="OLIGOPHRENIN 1"/>
    <property type="match status" value="1"/>
</dbReference>
<comment type="caution">
    <text evidence="20">The sequence shown here is derived from an EMBL/GenBank/DDBJ whole genome shotgun (WGS) entry which is preliminary data.</text>
</comment>
<feature type="coiled-coil region" evidence="14">
    <location>
        <begin position="821"/>
        <end position="855"/>
    </location>
</feature>
<dbReference type="SUPFAM" id="SSF48726">
    <property type="entry name" value="Immunoglobulin"/>
    <property type="match status" value="2"/>
</dbReference>
<feature type="compositionally biased region" description="Polar residues" evidence="15">
    <location>
        <begin position="1263"/>
        <end position="1282"/>
    </location>
</feature>
<feature type="compositionally biased region" description="Polar residues" evidence="15">
    <location>
        <begin position="1327"/>
        <end position="1336"/>
    </location>
</feature>
<evidence type="ECO:0000256" key="1">
    <source>
        <dbReference type="ARBA" id="ARBA00004236"/>
    </source>
</evidence>
<dbReference type="GO" id="GO:0005886">
    <property type="term" value="C:plasma membrane"/>
    <property type="evidence" value="ECO:0007669"/>
    <property type="project" value="UniProtKB-SubCell"/>
</dbReference>
<feature type="domain" description="Rho-GAP" evidence="17">
    <location>
        <begin position="972"/>
        <end position="1168"/>
    </location>
</feature>
<dbReference type="InterPro" id="IPR027267">
    <property type="entry name" value="AH/BAR_dom_sf"/>
</dbReference>
<dbReference type="Pfam" id="PF00169">
    <property type="entry name" value="PH"/>
    <property type="match status" value="1"/>
</dbReference>
<keyword evidence="8" id="KW-0472">Membrane</keyword>
<dbReference type="SUPFAM" id="SSF49265">
    <property type="entry name" value="Fibronectin type III"/>
    <property type="match status" value="2"/>
</dbReference>
<evidence type="ECO:0000256" key="9">
    <source>
        <dbReference type="ARBA" id="ARBA00023157"/>
    </source>
</evidence>
<dbReference type="CDD" id="cd04374">
    <property type="entry name" value="RhoGAP_Graf"/>
    <property type="match status" value="1"/>
</dbReference>
<dbReference type="GO" id="GO:0007155">
    <property type="term" value="P:cell adhesion"/>
    <property type="evidence" value="ECO:0007669"/>
    <property type="project" value="UniProtKB-KW"/>
</dbReference>
<dbReference type="Pfam" id="PF07679">
    <property type="entry name" value="I-set"/>
    <property type="match status" value="1"/>
</dbReference>
<dbReference type="FunFam" id="2.60.40.10:FF:000054">
    <property type="entry name" value="Contactin 1"/>
    <property type="match status" value="1"/>
</dbReference>
<dbReference type="SMART" id="SM00408">
    <property type="entry name" value="IGc2"/>
    <property type="match status" value="1"/>
</dbReference>
<dbReference type="SMART" id="SM00060">
    <property type="entry name" value="FN3"/>
    <property type="match status" value="4"/>
</dbReference>
<evidence type="ECO:0000256" key="12">
    <source>
        <dbReference type="ARBA" id="ARBA00070281"/>
    </source>
</evidence>
<feature type="region of interest" description="Disordered" evidence="15">
    <location>
        <begin position="473"/>
        <end position="499"/>
    </location>
</feature>
<feature type="compositionally biased region" description="Basic and acidic residues" evidence="15">
    <location>
        <begin position="1471"/>
        <end position="1483"/>
    </location>
</feature>
<dbReference type="Pfam" id="PF00620">
    <property type="entry name" value="RhoGAP"/>
    <property type="match status" value="1"/>
</dbReference>
<dbReference type="Gene3D" id="2.60.40.10">
    <property type="entry name" value="Immunoglobulins"/>
    <property type="match status" value="6"/>
</dbReference>
<dbReference type="FunFam" id="2.60.40.10:FF:000052">
    <property type="entry name" value="Contactin 1"/>
    <property type="match status" value="1"/>
</dbReference>
<dbReference type="InterPro" id="IPR003599">
    <property type="entry name" value="Ig_sub"/>
</dbReference>
<evidence type="ECO:0000259" key="17">
    <source>
        <dbReference type="PROSITE" id="PS50238"/>
    </source>
</evidence>
<keyword evidence="10" id="KW-0325">Glycoprotein</keyword>
<dbReference type="SMART" id="SM00409">
    <property type="entry name" value="IG"/>
    <property type="match status" value="1"/>
</dbReference>
<feature type="domain" description="Ig-like" evidence="18">
    <location>
        <begin position="44"/>
        <end position="133"/>
    </location>
</feature>
<dbReference type="FunFam" id="2.60.40.10:FF:000035">
    <property type="entry name" value="Contactin 1"/>
    <property type="match status" value="1"/>
</dbReference>
<dbReference type="PROSITE" id="PS50835">
    <property type="entry name" value="IG_LIKE"/>
    <property type="match status" value="1"/>
</dbReference>
<reference evidence="20" key="1">
    <citation type="submission" date="2020-03" db="EMBL/GenBank/DDBJ databases">
        <title>Studies in the Genomics of Life Span.</title>
        <authorList>
            <person name="Glass D."/>
        </authorList>
    </citation>
    <scope>NUCLEOTIDE SEQUENCE</scope>
    <source>
        <strain evidence="20">SUZIE</strain>
        <tissue evidence="20">Muscle</tissue>
    </source>
</reference>
<dbReference type="Gene3D" id="1.20.1270.60">
    <property type="entry name" value="Arfaptin homology (AH) domain/BAR domain"/>
    <property type="match status" value="2"/>
</dbReference>
<dbReference type="Pfam" id="PF16746">
    <property type="entry name" value="BAR_3"/>
    <property type="match status" value="2"/>
</dbReference>
<dbReference type="CDD" id="cd00063">
    <property type="entry name" value="FN3"/>
    <property type="match status" value="4"/>
</dbReference>
<dbReference type="SUPFAM" id="SSF103657">
    <property type="entry name" value="BAR/IMD domain-like"/>
    <property type="match status" value="1"/>
</dbReference>
<evidence type="ECO:0000256" key="7">
    <source>
        <dbReference type="ARBA" id="ARBA00023054"/>
    </source>
</evidence>
<dbReference type="PROSITE" id="PS50003">
    <property type="entry name" value="PH_DOMAIN"/>
    <property type="match status" value="1"/>
</dbReference>
<feature type="compositionally biased region" description="Basic and acidic residues" evidence="15">
    <location>
        <begin position="1283"/>
        <end position="1293"/>
    </location>
</feature>
<keyword evidence="5" id="KW-0677">Repeat</keyword>
<evidence type="ECO:0000256" key="13">
    <source>
        <dbReference type="ARBA" id="ARBA00083396"/>
    </source>
</evidence>
<feature type="domain" description="Fibronectin type-III" evidence="19">
    <location>
        <begin position="290"/>
        <end position="387"/>
    </location>
</feature>
<feature type="compositionally biased region" description="Low complexity" evidence="15">
    <location>
        <begin position="1216"/>
        <end position="1246"/>
    </location>
</feature>
<proteinExistence type="predicted"/>
<comment type="subcellular location">
    <subcellularLocation>
        <location evidence="1">Cell membrane</location>
    </subcellularLocation>
</comment>
<feature type="region of interest" description="Disordered" evidence="15">
    <location>
        <begin position="1471"/>
        <end position="1514"/>
    </location>
</feature>
<dbReference type="FunFam" id="2.60.40.10:FF:000047">
    <property type="entry name" value="Contactin 1"/>
    <property type="match status" value="1"/>
</dbReference>
<feature type="compositionally biased region" description="Polar residues" evidence="15">
    <location>
        <begin position="1296"/>
        <end position="1307"/>
    </location>
</feature>
<feature type="region of interest" description="Disordered" evidence="15">
    <location>
        <begin position="1171"/>
        <end position="1373"/>
    </location>
</feature>
<dbReference type="InterPro" id="IPR001849">
    <property type="entry name" value="PH_domain"/>
</dbReference>
<feature type="compositionally biased region" description="Polar residues" evidence="15">
    <location>
        <begin position="1344"/>
        <end position="1358"/>
    </location>
</feature>
<sequence length="1514" mass="168424">IAILPDGSLRILNASKSDEGKYVCRGENIFGSAEIIASVSVKEPTRIELTPKRTELTVGESIVLNCKAIHDASLDVTFYWTLKGQPIDFEKEGGHFESIRAQASSADLMIRNILLMHAGRYGCRVQTTADSVSDEAELLVRVPIHQPFIEHSMCGRAKLQVEVLLNVNPMTGHIIFKKKGKTGPPGPPGIVIVEEITDSTATLSWSPAADNHSPISSYNLQARSPFSLGWQTVKTVPEIITGDMESAMAVDLNPWVEYEFRVVATNPIGTGDPSTPSRMIRTNEAVPKTAPTNVSGRSGRRHELVIAWEPVSEEFQNGEGFGYIVAFRPNGTRGWKEKMVTSSEASKFIYRDESVPPLTPFEVKVGVYNNKGDGPFSQIVVICSAEGEPSAAPTDVKATSVSVSEILVAWKHIKESLGRPQGFEVGYWKDMEQEDAAETVKTRGNESFIILTGLEGNTLYHFTVRAYNGAGYGPPSSEVSATTKKSPPSQAPSNLRWEQQGSQVSLGWEPVRPLANESEVIGYKVFYRQEGHSNSQVIETQKPQAVVPLPDAGVYIIEVRAYSEGGDGTASSQIRVPSYSVRSGAFAAIARPQRRPRSPAVPALTAGPDVPSAGAGSACAMGLPTLEFSDSYLDSPDFRERLQCHEIELERTNKFIKELIKDGSLLIGALRNLSMAVQKFSQSLQDFQFECIGDAETDDEISIAQSLKEFARLLIAVEEERRRLDGKKKFDKESEKYYSILDKHLNLSAKKKESHLQEADTQIDREHQNFYEASLEYVFKIQEVQEKKKFEFVEPLLSFLQGLFTFYHEGYELAQEFAPYKQQLQFNLQNTRNNFESTRQEVERLMQRMKSANQDYRPPSQWTMEGYLYVQEKRPLGFTWIKHYCTYDKGSKTFTMSVSEMKSSGKMNGLVTSSPEMFKLKSCIRRKTDSIDKRFCFDIEVVERHGIITLQAFSEANRKLWLEAMDGKEPIYTLPAIISKKEEMYLNEAGFNFVRKCIQAVEARGITILGLYRIGGVNSKVQKLMNTTFSPKSPPDIDIDIELWDNKTITSGLKNYLRCLAEPLMTYKLHKDFIVAVKSDDQNYRVEAVHALVHKLPEKNREMLDILIKHLVKVSLHSQQNLMTVSNLGVIFGPTLMRAQEETVAAMMNIKFQNIVVEILIEHYEKIFHTAPDPSIPLPQPQSRSGSRRTRAICLSTGSRKPRGRYTPCLAEPDSDSYSSSPDSTPMGSIESLSSHSSEQNSTTKSTSCQPREKSGGIPWIATPSSSNGQKSLALWTTSPESSSREDATKTDAESDCQSVASVTTPGDVSPPIDLVKKGPYSLSGLKRTSASSLRSISAAEGNKSYSGSIQSLTSIGSKETAKATPNPELPPKMCRRLRLDTASSNGYQRPGSVVAAKAQLFENVGSLKPVSSGREGLTCSKALENSSKCEVYSQVKIKRKTSQRNHYDFGICEEEEKGLHDWSILSDQRQHEFQKTLSRKPETSSSRKLKVPEQLGVPRHRPFSKPQEQAPVT</sequence>
<evidence type="ECO:0000256" key="2">
    <source>
        <dbReference type="ARBA" id="ARBA00022468"/>
    </source>
</evidence>
<name>A0AA41MDH2_SCICA</name>
<dbReference type="GO" id="GO:0005737">
    <property type="term" value="C:cytoplasm"/>
    <property type="evidence" value="ECO:0007669"/>
    <property type="project" value="InterPro"/>
</dbReference>
<dbReference type="SUPFAM" id="SSF50729">
    <property type="entry name" value="PH domain-like"/>
    <property type="match status" value="1"/>
</dbReference>
<dbReference type="InterPro" id="IPR036116">
    <property type="entry name" value="FN3_sf"/>
</dbReference>
<evidence type="ECO:0000256" key="8">
    <source>
        <dbReference type="ARBA" id="ARBA00023136"/>
    </source>
</evidence>
<dbReference type="FunFam" id="1.10.555.10:FF:000008">
    <property type="entry name" value="Rho GTPase-activating protein 42"/>
    <property type="match status" value="1"/>
</dbReference>
<feature type="domain" description="Fibronectin type-III" evidence="19">
    <location>
        <begin position="392"/>
        <end position="486"/>
    </location>
</feature>
<feature type="compositionally biased region" description="Polar residues" evidence="15">
    <location>
        <begin position="477"/>
        <end position="499"/>
    </location>
</feature>
<dbReference type="Gene3D" id="2.30.29.30">
    <property type="entry name" value="Pleckstrin-homology domain (PH domain)/Phosphotyrosine-binding domain (PTB)"/>
    <property type="match status" value="1"/>
</dbReference>
<dbReference type="PROSITE" id="PS50853">
    <property type="entry name" value="FN3"/>
    <property type="match status" value="4"/>
</dbReference>
<feature type="domain" description="Fibronectin type-III" evidence="19">
    <location>
        <begin position="491"/>
        <end position="583"/>
    </location>
</feature>
<evidence type="ECO:0000256" key="3">
    <source>
        <dbReference type="ARBA" id="ARBA00022475"/>
    </source>
</evidence>
<dbReference type="InterPro" id="IPR047234">
    <property type="entry name" value="GRAF_fam"/>
</dbReference>
<dbReference type="FunFam" id="1.20.1270.60:FF:000076">
    <property type="entry name" value="Rho GTPase activating protein 42"/>
    <property type="match status" value="1"/>
</dbReference>
<dbReference type="Pfam" id="PF00041">
    <property type="entry name" value="fn3"/>
    <property type="match status" value="3"/>
</dbReference>
<dbReference type="InterPro" id="IPR007110">
    <property type="entry name" value="Ig-like_dom"/>
</dbReference>
<dbReference type="InterPro" id="IPR011993">
    <property type="entry name" value="PH-like_dom_sf"/>
</dbReference>
<dbReference type="FunFam" id="2.30.29.30:FF:000161">
    <property type="entry name" value="Rho GTPase activating protein 42"/>
    <property type="match status" value="1"/>
</dbReference>
<keyword evidence="11" id="KW-0393">Immunoglobulin domain</keyword>
<feature type="domain" description="PH" evidence="16">
    <location>
        <begin position="861"/>
        <end position="970"/>
    </location>
</feature>
<dbReference type="FunFam" id="1.20.1270.60:FF:000074">
    <property type="entry name" value="Rho GTPase-activating protein 42"/>
    <property type="match status" value="1"/>
</dbReference>
<keyword evidence="6" id="KW-0130">Cell adhesion</keyword>
<dbReference type="PANTHER" id="PTHR12552:SF3">
    <property type="entry name" value="RHO GTPASE-ACTIVATING PROTEIN 42"/>
    <property type="match status" value="1"/>
</dbReference>
<dbReference type="FunFam" id="2.60.40.10:FF:000028">
    <property type="entry name" value="Neuronal cell adhesion molecule"/>
    <property type="match status" value="1"/>
</dbReference>
<keyword evidence="7 14" id="KW-0175">Coiled coil</keyword>
<dbReference type="CDD" id="cd01249">
    <property type="entry name" value="BAR-PH_GRAF_family"/>
    <property type="match status" value="1"/>
</dbReference>
<dbReference type="InterPro" id="IPR013098">
    <property type="entry name" value="Ig_I-set"/>
</dbReference>
<dbReference type="InterPro" id="IPR047225">
    <property type="entry name" value="PH_GRAF"/>
</dbReference>
<dbReference type="InterPro" id="IPR003961">
    <property type="entry name" value="FN3_dom"/>
</dbReference>
<dbReference type="EMBL" id="JAATJV010142700">
    <property type="protein sequence ID" value="MBZ3869928.1"/>
    <property type="molecule type" value="Genomic_DNA"/>
</dbReference>
<dbReference type="InterPro" id="IPR003598">
    <property type="entry name" value="Ig_sub2"/>
</dbReference>
<dbReference type="InterPro" id="IPR004148">
    <property type="entry name" value="BAR_dom"/>
</dbReference>
<dbReference type="SMART" id="SM00324">
    <property type="entry name" value="RhoGAP"/>
    <property type="match status" value="1"/>
</dbReference>
<evidence type="ECO:0000256" key="15">
    <source>
        <dbReference type="SAM" id="MobiDB-lite"/>
    </source>
</evidence>
<evidence type="ECO:0000313" key="20">
    <source>
        <dbReference type="EMBL" id="MBZ3869928.1"/>
    </source>
</evidence>
<keyword evidence="21" id="KW-1185">Reference proteome</keyword>
<evidence type="ECO:0000256" key="4">
    <source>
        <dbReference type="ARBA" id="ARBA00022729"/>
    </source>
</evidence>
<keyword evidence="3" id="KW-1003">Cell membrane</keyword>
<dbReference type="InterPro" id="IPR000198">
    <property type="entry name" value="RhoGAP_dom"/>
</dbReference>
<dbReference type="SUPFAM" id="SSF48350">
    <property type="entry name" value="GTPase activation domain, GAP"/>
    <property type="match status" value="1"/>
</dbReference>
<evidence type="ECO:0000256" key="10">
    <source>
        <dbReference type="ARBA" id="ARBA00023180"/>
    </source>
</evidence>
<dbReference type="InterPro" id="IPR013783">
    <property type="entry name" value="Ig-like_fold"/>
</dbReference>
<evidence type="ECO:0000256" key="14">
    <source>
        <dbReference type="SAM" id="Coils"/>
    </source>
</evidence>
<accession>A0AA41MDH2</accession>